<feature type="compositionally biased region" description="Pro residues" evidence="1">
    <location>
        <begin position="52"/>
        <end position="69"/>
    </location>
</feature>
<evidence type="ECO:0000313" key="3">
    <source>
        <dbReference type="Proteomes" id="UP001231189"/>
    </source>
</evidence>
<protein>
    <submittedName>
        <fullName evidence="2">Uncharacterized protein</fullName>
    </submittedName>
</protein>
<reference evidence="2" key="1">
    <citation type="submission" date="2023-07" db="EMBL/GenBank/DDBJ databases">
        <title>A chromosome-level genome assembly of Lolium multiflorum.</title>
        <authorList>
            <person name="Chen Y."/>
            <person name="Copetti D."/>
            <person name="Kolliker R."/>
            <person name="Studer B."/>
        </authorList>
    </citation>
    <scope>NUCLEOTIDE SEQUENCE</scope>
    <source>
        <strain evidence="2">02402/16</strain>
        <tissue evidence="2">Leaf</tissue>
    </source>
</reference>
<dbReference type="Pfam" id="PF11321">
    <property type="entry name" value="DUF3123"/>
    <property type="match status" value="1"/>
</dbReference>
<dbReference type="EMBL" id="JAUUTY010000004">
    <property type="protein sequence ID" value="KAK1642090.1"/>
    <property type="molecule type" value="Genomic_DNA"/>
</dbReference>
<gene>
    <name evidence="2" type="ORF">QYE76_059895</name>
</gene>
<organism evidence="2 3">
    <name type="scientific">Lolium multiflorum</name>
    <name type="common">Italian ryegrass</name>
    <name type="synonym">Lolium perenne subsp. multiflorum</name>
    <dbReference type="NCBI Taxonomy" id="4521"/>
    <lineage>
        <taxon>Eukaryota</taxon>
        <taxon>Viridiplantae</taxon>
        <taxon>Streptophyta</taxon>
        <taxon>Embryophyta</taxon>
        <taxon>Tracheophyta</taxon>
        <taxon>Spermatophyta</taxon>
        <taxon>Magnoliopsida</taxon>
        <taxon>Liliopsida</taxon>
        <taxon>Poales</taxon>
        <taxon>Poaceae</taxon>
        <taxon>BOP clade</taxon>
        <taxon>Pooideae</taxon>
        <taxon>Poodae</taxon>
        <taxon>Poeae</taxon>
        <taxon>Poeae Chloroplast Group 2 (Poeae type)</taxon>
        <taxon>Loliodinae</taxon>
        <taxon>Loliinae</taxon>
        <taxon>Lolium</taxon>
    </lineage>
</organism>
<feature type="compositionally biased region" description="Low complexity" evidence="1">
    <location>
        <begin position="34"/>
        <end position="48"/>
    </location>
</feature>
<feature type="compositionally biased region" description="Low complexity" evidence="1">
    <location>
        <begin position="81"/>
        <end position="92"/>
    </location>
</feature>
<dbReference type="InterPro" id="IPR021470">
    <property type="entry name" value="DUF3123"/>
</dbReference>
<feature type="region of interest" description="Disordered" evidence="1">
    <location>
        <begin position="163"/>
        <end position="193"/>
    </location>
</feature>
<keyword evidence="3" id="KW-1185">Reference proteome</keyword>
<name>A0AAD8S072_LOLMU</name>
<dbReference type="Proteomes" id="UP001231189">
    <property type="component" value="Unassembled WGS sequence"/>
</dbReference>
<feature type="region of interest" description="Disordered" evidence="1">
    <location>
        <begin position="1"/>
        <end position="95"/>
    </location>
</feature>
<proteinExistence type="predicted"/>
<evidence type="ECO:0000256" key="1">
    <source>
        <dbReference type="SAM" id="MobiDB-lite"/>
    </source>
</evidence>
<dbReference type="AlphaFoldDB" id="A0AAD8S072"/>
<accession>A0AAD8S072</accession>
<comment type="caution">
    <text evidence="2">The sequence shown here is derived from an EMBL/GenBank/DDBJ whole genome shotgun (WGS) entry which is preliminary data.</text>
</comment>
<sequence>MPPQFPTKPSAAMAGAKRPAFLPAASPPPRKLARPASAPCLPALLAPKKPAPRPPPPTAARPRPPPPAPASRHPKKPAPAPADAEAAPCRAAESVHPSRRLACGTAVTVRTRLLLDRHRCCLLLWLPARVVSSSDAYHCTVKYAAHLNPTYAGKIVRVPAADVRQASSSHRPSSSAKPEVHVKSRPQPSAVTK</sequence>
<evidence type="ECO:0000313" key="2">
    <source>
        <dbReference type="EMBL" id="KAK1642090.1"/>
    </source>
</evidence>